<dbReference type="Proteomes" id="UP000241769">
    <property type="component" value="Unassembled WGS sequence"/>
</dbReference>
<dbReference type="InParanoid" id="A0A2P6NK17"/>
<comment type="catalytic activity">
    <reaction evidence="3">
        <text>N-terminal N-formyl-L-methionyl-[peptide] + H2O = N-terminal L-methionyl-[peptide] + formate</text>
        <dbReference type="Rhea" id="RHEA:24420"/>
        <dbReference type="Rhea" id="RHEA-COMP:10639"/>
        <dbReference type="Rhea" id="RHEA-COMP:10640"/>
        <dbReference type="ChEBI" id="CHEBI:15377"/>
        <dbReference type="ChEBI" id="CHEBI:15740"/>
        <dbReference type="ChEBI" id="CHEBI:49298"/>
        <dbReference type="ChEBI" id="CHEBI:64731"/>
        <dbReference type="EC" id="3.5.1.88"/>
    </reaction>
</comment>
<comment type="caution">
    <text evidence="4">The sequence shown here is derived from an EMBL/GenBank/DDBJ whole genome shotgun (WGS) entry which is preliminary data.</text>
</comment>
<dbReference type="Pfam" id="PF01327">
    <property type="entry name" value="Pep_deformylase"/>
    <property type="match status" value="1"/>
</dbReference>
<proteinExistence type="inferred from homology"/>
<sequence length="197" mass="22664">MPETGDIVPIVLLGDDRLRTSSTPVDEVELQLDSFKMHLDRLALALQQFRDEYGIGRAISAPQIGWNRRVIAVNLGQGTFFVINPTFTWRSEEMFSMWDDCMSFPWLMVKLRRHRSTSISYTDVMGKLIQWNGMDTAASELLQHEMDHLDGVLAVDRAMDSQSIIQVEDYTKRKDYYHSLVDYHIIPTVSKSSFGIE</sequence>
<dbReference type="EMBL" id="MDYQ01000066">
    <property type="protein sequence ID" value="PRP84276.1"/>
    <property type="molecule type" value="Genomic_DNA"/>
</dbReference>
<dbReference type="PANTHER" id="PTHR10458:SF22">
    <property type="entry name" value="PEPTIDE DEFORMYLASE"/>
    <property type="match status" value="1"/>
</dbReference>
<dbReference type="SUPFAM" id="SSF56420">
    <property type="entry name" value="Peptide deformylase"/>
    <property type="match status" value="1"/>
</dbReference>
<dbReference type="Gene3D" id="3.90.45.10">
    <property type="entry name" value="Peptide deformylase"/>
    <property type="match status" value="1"/>
</dbReference>
<evidence type="ECO:0000313" key="5">
    <source>
        <dbReference type="Proteomes" id="UP000241769"/>
    </source>
</evidence>
<dbReference type="PRINTS" id="PR01576">
    <property type="entry name" value="PDEFORMYLASE"/>
</dbReference>
<dbReference type="AlphaFoldDB" id="A0A2P6NK17"/>
<dbReference type="GO" id="GO:0006412">
    <property type="term" value="P:translation"/>
    <property type="evidence" value="ECO:0007669"/>
    <property type="project" value="UniProtKB-KW"/>
</dbReference>
<name>A0A2P6NK17_9EUKA</name>
<keyword evidence="3" id="KW-0479">Metal-binding</keyword>
<keyword evidence="5" id="KW-1185">Reference proteome</keyword>
<comment type="similarity">
    <text evidence="1 3">Belongs to the polypeptide deformylase family.</text>
</comment>
<organism evidence="4 5">
    <name type="scientific">Planoprotostelium fungivorum</name>
    <dbReference type="NCBI Taxonomy" id="1890364"/>
    <lineage>
        <taxon>Eukaryota</taxon>
        <taxon>Amoebozoa</taxon>
        <taxon>Evosea</taxon>
        <taxon>Variosea</taxon>
        <taxon>Cavosteliida</taxon>
        <taxon>Cavosteliaceae</taxon>
        <taxon>Planoprotostelium</taxon>
    </lineage>
</organism>
<reference evidence="4 5" key="1">
    <citation type="journal article" date="2018" name="Genome Biol. Evol.">
        <title>Multiple Roots of Fruiting Body Formation in Amoebozoa.</title>
        <authorList>
            <person name="Hillmann F."/>
            <person name="Forbes G."/>
            <person name="Novohradska S."/>
            <person name="Ferling I."/>
            <person name="Riege K."/>
            <person name="Groth M."/>
            <person name="Westermann M."/>
            <person name="Marz M."/>
            <person name="Spaller T."/>
            <person name="Winckler T."/>
            <person name="Schaap P."/>
            <person name="Glockner G."/>
        </authorList>
    </citation>
    <scope>NUCLEOTIDE SEQUENCE [LARGE SCALE GENOMIC DNA]</scope>
    <source>
        <strain evidence="4 5">Jena</strain>
    </source>
</reference>
<dbReference type="STRING" id="1890364.A0A2P6NK17"/>
<evidence type="ECO:0000256" key="1">
    <source>
        <dbReference type="ARBA" id="ARBA00010759"/>
    </source>
</evidence>
<keyword evidence="3" id="KW-0648">Protein biosynthesis</keyword>
<dbReference type="GO" id="GO:0042586">
    <property type="term" value="F:peptide deformylase activity"/>
    <property type="evidence" value="ECO:0007669"/>
    <property type="project" value="UniProtKB-EC"/>
</dbReference>
<gene>
    <name evidence="4" type="ORF">PROFUN_08296</name>
</gene>
<keyword evidence="3" id="KW-0378">Hydrolase</keyword>
<dbReference type="GO" id="GO:0046872">
    <property type="term" value="F:metal ion binding"/>
    <property type="evidence" value="ECO:0007669"/>
    <property type="project" value="UniProtKB-KW"/>
</dbReference>
<evidence type="ECO:0000313" key="4">
    <source>
        <dbReference type="EMBL" id="PRP84276.1"/>
    </source>
</evidence>
<dbReference type="EC" id="3.5.1.88" evidence="2 3"/>
<dbReference type="InterPro" id="IPR023635">
    <property type="entry name" value="Peptide_deformylase"/>
</dbReference>
<comment type="function">
    <text evidence="3">Removes the formyl group from the N-terminal Met of newly synthesized proteins.</text>
</comment>
<evidence type="ECO:0000256" key="3">
    <source>
        <dbReference type="RuleBase" id="RU362111"/>
    </source>
</evidence>
<dbReference type="OrthoDB" id="276063at2759"/>
<dbReference type="PANTHER" id="PTHR10458">
    <property type="entry name" value="PEPTIDE DEFORMYLASE"/>
    <property type="match status" value="1"/>
</dbReference>
<accession>A0A2P6NK17</accession>
<evidence type="ECO:0000256" key="2">
    <source>
        <dbReference type="ARBA" id="ARBA00012175"/>
    </source>
</evidence>
<protein>
    <recommendedName>
        <fullName evidence="2 3">Peptide deformylase</fullName>
        <ecNumber evidence="2 3">3.5.1.88</ecNumber>
    </recommendedName>
</protein>
<dbReference type="InterPro" id="IPR036821">
    <property type="entry name" value="Peptide_deformylase_sf"/>
</dbReference>
<dbReference type="HAMAP" id="MF_00163">
    <property type="entry name" value="Pep_deformylase"/>
    <property type="match status" value="1"/>
</dbReference>
<dbReference type="PIRSF" id="PIRSF004749">
    <property type="entry name" value="Pep_def"/>
    <property type="match status" value="1"/>
</dbReference>